<sequence length="48" mass="4787">MSVVAAVLAAVSVAANLTGHTTTAIVTGLGAAAAGVAFHVRRRRENAR</sequence>
<dbReference type="EMBL" id="JAXOTQ010000009">
    <property type="protein sequence ID" value="MDZ5489700.1"/>
    <property type="molecule type" value="Genomic_DNA"/>
</dbReference>
<keyword evidence="3" id="KW-1185">Reference proteome</keyword>
<evidence type="ECO:0000313" key="3">
    <source>
        <dbReference type="Proteomes" id="UP001290101"/>
    </source>
</evidence>
<dbReference type="Proteomes" id="UP001290101">
    <property type="component" value="Unassembled WGS sequence"/>
</dbReference>
<gene>
    <name evidence="2" type="ORF">U2F25_09510</name>
</gene>
<reference evidence="2 3" key="1">
    <citation type="submission" date="2023-12" db="EMBL/GenBank/DDBJ databases">
        <title>Micromonospora sp. nov., isolated from Atacama Desert.</title>
        <authorList>
            <person name="Carro L."/>
            <person name="Golinska P."/>
            <person name="Klenk H.-P."/>
            <person name="Goodfellow M."/>
        </authorList>
    </citation>
    <scope>NUCLEOTIDE SEQUENCE [LARGE SCALE GENOMIC DNA]</scope>
    <source>
        <strain evidence="2 3">4G53</strain>
    </source>
</reference>
<proteinExistence type="predicted"/>
<dbReference type="RefSeq" id="WP_322439991.1">
    <property type="nucleotide sequence ID" value="NZ_JAXOTQ010000009.1"/>
</dbReference>
<feature type="transmembrane region" description="Helical" evidence="1">
    <location>
        <begin position="24"/>
        <end position="40"/>
    </location>
</feature>
<name>A0ABU5JAT7_9ACTN</name>
<keyword evidence="1" id="KW-0472">Membrane</keyword>
<keyword evidence="1" id="KW-0812">Transmembrane</keyword>
<protein>
    <recommendedName>
        <fullName evidence="4">LPXTG cell wall anchor domain-containing protein</fullName>
    </recommendedName>
</protein>
<evidence type="ECO:0008006" key="4">
    <source>
        <dbReference type="Google" id="ProtNLM"/>
    </source>
</evidence>
<accession>A0ABU5JAT7</accession>
<comment type="caution">
    <text evidence="2">The sequence shown here is derived from an EMBL/GenBank/DDBJ whole genome shotgun (WGS) entry which is preliminary data.</text>
</comment>
<keyword evidence="1" id="KW-1133">Transmembrane helix</keyword>
<evidence type="ECO:0000313" key="2">
    <source>
        <dbReference type="EMBL" id="MDZ5489700.1"/>
    </source>
</evidence>
<organism evidence="2 3">
    <name type="scientific">Micromonospora sicca</name>
    <dbReference type="NCBI Taxonomy" id="2202420"/>
    <lineage>
        <taxon>Bacteria</taxon>
        <taxon>Bacillati</taxon>
        <taxon>Actinomycetota</taxon>
        <taxon>Actinomycetes</taxon>
        <taxon>Micromonosporales</taxon>
        <taxon>Micromonosporaceae</taxon>
        <taxon>Micromonospora</taxon>
    </lineage>
</organism>
<evidence type="ECO:0000256" key="1">
    <source>
        <dbReference type="SAM" id="Phobius"/>
    </source>
</evidence>